<dbReference type="Proteomes" id="UP000256429">
    <property type="component" value="Unassembled WGS sequence"/>
</dbReference>
<proteinExistence type="predicted"/>
<organism evidence="1 2">
    <name type="scientific">Lutibacter oceani</name>
    <dbReference type="NCBI Taxonomy" id="1853311"/>
    <lineage>
        <taxon>Bacteria</taxon>
        <taxon>Pseudomonadati</taxon>
        <taxon>Bacteroidota</taxon>
        <taxon>Flavobacteriia</taxon>
        <taxon>Flavobacteriales</taxon>
        <taxon>Flavobacteriaceae</taxon>
        <taxon>Lutibacter</taxon>
    </lineage>
</organism>
<dbReference type="RefSeq" id="WP_115878713.1">
    <property type="nucleotide sequence ID" value="NZ_QTTQ01000009.1"/>
</dbReference>
<evidence type="ECO:0000313" key="1">
    <source>
        <dbReference type="EMBL" id="REE83740.1"/>
    </source>
</evidence>
<protein>
    <submittedName>
        <fullName evidence="1">Uncharacterized protein DUF4270</fullName>
    </submittedName>
</protein>
<dbReference type="Pfam" id="PF14092">
    <property type="entry name" value="DUF4270"/>
    <property type="match status" value="1"/>
</dbReference>
<keyword evidence="2" id="KW-1185">Reference proteome</keyword>
<gene>
    <name evidence="1" type="ORF">BX611_1035</name>
</gene>
<dbReference type="AlphaFoldDB" id="A0A3D9RUT5"/>
<dbReference type="EMBL" id="QTTQ01000009">
    <property type="protein sequence ID" value="REE83740.1"/>
    <property type="molecule type" value="Genomic_DNA"/>
</dbReference>
<name>A0A3D9RUT5_9FLAO</name>
<reference evidence="1 2" key="1">
    <citation type="submission" date="2018-08" db="EMBL/GenBank/DDBJ databases">
        <title>Genomic Encyclopedia of Type Strains, Phase III (KMG-III): the genomes of soil and plant-associated and newly described type strains.</title>
        <authorList>
            <person name="Whitman W."/>
        </authorList>
    </citation>
    <scope>NUCLEOTIDE SEQUENCE [LARGE SCALE GENOMIC DNA]</scope>
    <source>
        <strain evidence="1 2">325-5</strain>
    </source>
</reference>
<evidence type="ECO:0000313" key="2">
    <source>
        <dbReference type="Proteomes" id="UP000256429"/>
    </source>
</evidence>
<dbReference type="InterPro" id="IPR025366">
    <property type="entry name" value="DUF4270"/>
</dbReference>
<dbReference type="OrthoDB" id="1466062at2"/>
<comment type="caution">
    <text evidence="1">The sequence shown here is derived from an EMBL/GenBank/DDBJ whole genome shotgun (WGS) entry which is preliminary data.</text>
</comment>
<dbReference type="PROSITE" id="PS51257">
    <property type="entry name" value="PROKAR_LIPOPROTEIN"/>
    <property type="match status" value="1"/>
</dbReference>
<sequence length="511" mass="57726">MTTKVVSTFKYLGIFSLVFFTIISCEKEIENIGVNLVDNNKFNTNSLISEVITSNENIDKVPANILPQYLLGVYADEEFGKLKASIVTQLTLPTFGETYVLGYGNNALIDSVIINIPYQSTRETEDYSDGKPKFSIDSVFGDADVEFKLSVFELKTFLNTLDPEDPSKNAVYYSDKEFQKGDTPFYSNNFKINANDTVTYIKRYLNDGLTMYDTDTIQQDDLSPSINIPLNEELVKQLFVDNPGNTEFVNSENFAHFFRGFYIEASELANEQSHLISLNMSSAKMTIYFSKDQDEDTDEDLNGNGTTGEQGVRTKHQYNFPFGSIKSNVFNRDYTNSKLSGDERLYLQGAAGSIATVELFSNEDISELRNNNWLITDASLTVYVDQNASTNEIPEQLFIYNYDDHTQLLDMISEGIAMVGGDLERDEDGNPYKYEFKITDYISELLKSDDPVDLVKLGIKVYNSSDDPTSITDLLIKNYSWNPKGVVLFNNNVNAGDNRIKLEISYTDLNN</sequence>
<accession>A0A3D9RUT5</accession>